<reference evidence="1 2" key="1">
    <citation type="journal article" date="2016" name="Front. Microbiol.">
        <title>Fuerstia marisgermanicae gen. nov., sp. nov., an Unusual Member of the Phylum Planctomycetes from the German Wadden Sea.</title>
        <authorList>
            <person name="Kohn T."/>
            <person name="Heuer A."/>
            <person name="Jogler M."/>
            <person name="Vollmers J."/>
            <person name="Boedeker C."/>
            <person name="Bunk B."/>
            <person name="Rast P."/>
            <person name="Borchert D."/>
            <person name="Glockner I."/>
            <person name="Freese H.M."/>
            <person name="Klenk H.P."/>
            <person name="Overmann J."/>
            <person name="Kaster A.K."/>
            <person name="Rohde M."/>
            <person name="Wiegand S."/>
            <person name="Jogler C."/>
        </authorList>
    </citation>
    <scope>NUCLEOTIDE SEQUENCE [LARGE SCALE GENOMIC DNA]</scope>
    <source>
        <strain evidence="1 2">NH11</strain>
    </source>
</reference>
<dbReference type="EMBL" id="CP017641">
    <property type="protein sequence ID" value="APZ94834.1"/>
    <property type="molecule type" value="Genomic_DNA"/>
</dbReference>
<dbReference type="SUPFAM" id="SSF48452">
    <property type="entry name" value="TPR-like"/>
    <property type="match status" value="1"/>
</dbReference>
<sequence>MRVRLLEHCCEEWLRPGGLTQRRFRPVRICSFWAFCFDSKNPGTASILRSLVQPTRSRVWLFFGNTSGISLRASLAIHTATRGLRFSSLRANDKGDHMNQQSSLSSTAQVPTPAPLLLKVAQLADLEKFDDARQLLADASRQSDEIRNARGVLMMRTGQIEAAVGLLRTLALAPGCTWLKPGAPVYYQTNYATSLLLFGRPQGATSVLADIREKNHPSVLRLREAIRSWERRLPWWQRLNWKLGVAPDGPVPLEFAPGDIVDPMALNPAAVPTALPSARQAKQHVA</sequence>
<keyword evidence="2" id="KW-1185">Reference proteome</keyword>
<evidence type="ECO:0000313" key="1">
    <source>
        <dbReference type="EMBL" id="APZ94834.1"/>
    </source>
</evidence>
<dbReference type="KEGG" id="fmr:Fuma_04484"/>
<organism evidence="1 2">
    <name type="scientific">Fuerstiella marisgermanici</name>
    <dbReference type="NCBI Taxonomy" id="1891926"/>
    <lineage>
        <taxon>Bacteria</taxon>
        <taxon>Pseudomonadati</taxon>
        <taxon>Planctomycetota</taxon>
        <taxon>Planctomycetia</taxon>
        <taxon>Planctomycetales</taxon>
        <taxon>Planctomycetaceae</taxon>
        <taxon>Fuerstiella</taxon>
    </lineage>
</organism>
<name>A0A1P8WL95_9PLAN</name>
<proteinExistence type="predicted"/>
<evidence type="ECO:0000313" key="2">
    <source>
        <dbReference type="Proteomes" id="UP000187735"/>
    </source>
</evidence>
<dbReference type="Proteomes" id="UP000187735">
    <property type="component" value="Chromosome"/>
</dbReference>
<gene>
    <name evidence="1" type="ORF">Fuma_04484</name>
</gene>
<protein>
    <recommendedName>
        <fullName evidence="3">Tetratricopeptide repeat protein</fullName>
    </recommendedName>
</protein>
<accession>A0A1P8WL95</accession>
<evidence type="ECO:0008006" key="3">
    <source>
        <dbReference type="Google" id="ProtNLM"/>
    </source>
</evidence>
<dbReference type="AlphaFoldDB" id="A0A1P8WL95"/>
<dbReference type="InterPro" id="IPR011990">
    <property type="entry name" value="TPR-like_helical_dom_sf"/>
</dbReference>